<keyword evidence="3" id="KW-0678">Repressor</keyword>
<dbReference type="Pfam" id="PF01845">
    <property type="entry name" value="CcdB"/>
    <property type="match status" value="1"/>
</dbReference>
<sequence>MARFDVYTNPDSEEQSRIPYFLDVQSDFVQGLHTRIVVPLYAEGQVSQRAQDLHPTLEVGGQRVVMETAALGAVPDSFLRRKVGNLASQQLDIQNAMDLLFGSY</sequence>
<evidence type="ECO:0000256" key="3">
    <source>
        <dbReference type="ARBA" id="ARBA00022491"/>
    </source>
</evidence>
<evidence type="ECO:0000256" key="6">
    <source>
        <dbReference type="ARBA" id="ARBA00029628"/>
    </source>
</evidence>
<evidence type="ECO:0000313" key="8">
    <source>
        <dbReference type="EMBL" id="GAA3993792.1"/>
    </source>
</evidence>
<keyword evidence="5" id="KW-0804">Transcription</keyword>
<gene>
    <name evidence="8" type="ORF">GCM10022279_16620</name>
</gene>
<protein>
    <recommendedName>
        <fullName evidence="2">Toxin CcdB</fullName>
    </recommendedName>
    <alternativeName>
        <fullName evidence="7">Cytotoxic protein CcdB</fullName>
    </alternativeName>
    <alternativeName>
        <fullName evidence="6">Protein LetD</fullName>
    </alternativeName>
</protein>
<evidence type="ECO:0000313" key="9">
    <source>
        <dbReference type="Proteomes" id="UP001501627"/>
    </source>
</evidence>
<evidence type="ECO:0000256" key="2">
    <source>
        <dbReference type="ARBA" id="ARBA00015075"/>
    </source>
</evidence>
<dbReference type="InterPro" id="IPR002712">
    <property type="entry name" value="CcdB"/>
</dbReference>
<dbReference type="RefSeq" id="WP_344869232.1">
    <property type="nucleotide sequence ID" value="NZ_BAABBP010000012.1"/>
</dbReference>
<comment type="caution">
    <text evidence="8">The sequence shown here is derived from an EMBL/GenBank/DDBJ whole genome shotgun (WGS) entry which is preliminary data.</text>
</comment>
<dbReference type="EMBL" id="BAABBP010000012">
    <property type="protein sequence ID" value="GAA3993792.1"/>
    <property type="molecule type" value="Genomic_DNA"/>
</dbReference>
<reference evidence="9" key="1">
    <citation type="journal article" date="2019" name="Int. J. Syst. Evol. Microbiol.">
        <title>The Global Catalogue of Microorganisms (GCM) 10K type strain sequencing project: providing services to taxonomists for standard genome sequencing and annotation.</title>
        <authorList>
            <consortium name="The Broad Institute Genomics Platform"/>
            <consortium name="The Broad Institute Genome Sequencing Center for Infectious Disease"/>
            <person name="Wu L."/>
            <person name="Ma J."/>
        </authorList>
    </citation>
    <scope>NUCLEOTIDE SEQUENCE [LARGE SCALE GENOMIC DNA]</scope>
    <source>
        <strain evidence="9">JCM 17561</strain>
    </source>
</reference>
<proteinExistence type="inferred from homology"/>
<keyword evidence="9" id="KW-1185">Reference proteome</keyword>
<dbReference type="Gene3D" id="2.30.30.110">
    <property type="match status" value="1"/>
</dbReference>
<comment type="similarity">
    <text evidence="1">Belongs to the CcdB toxin family.</text>
</comment>
<evidence type="ECO:0000256" key="5">
    <source>
        <dbReference type="ARBA" id="ARBA00023163"/>
    </source>
</evidence>
<dbReference type="Proteomes" id="UP001501627">
    <property type="component" value="Unassembled WGS sequence"/>
</dbReference>
<evidence type="ECO:0000256" key="7">
    <source>
        <dbReference type="ARBA" id="ARBA00033135"/>
    </source>
</evidence>
<evidence type="ECO:0000256" key="4">
    <source>
        <dbReference type="ARBA" id="ARBA00023015"/>
    </source>
</evidence>
<dbReference type="SUPFAM" id="SSF50118">
    <property type="entry name" value="Cell growth inhibitor/plasmid maintenance toxic component"/>
    <property type="match status" value="1"/>
</dbReference>
<accession>A0ABP7R7U9</accession>
<evidence type="ECO:0000256" key="1">
    <source>
        <dbReference type="ARBA" id="ARBA00005230"/>
    </source>
</evidence>
<name>A0ABP7R7U9_9BURK</name>
<organism evidence="8 9">
    <name type="scientific">Comamonas faecalis</name>
    <dbReference type="NCBI Taxonomy" id="1387849"/>
    <lineage>
        <taxon>Bacteria</taxon>
        <taxon>Pseudomonadati</taxon>
        <taxon>Pseudomonadota</taxon>
        <taxon>Betaproteobacteria</taxon>
        <taxon>Burkholderiales</taxon>
        <taxon>Comamonadaceae</taxon>
        <taxon>Comamonas</taxon>
    </lineage>
</organism>
<dbReference type="InterPro" id="IPR011067">
    <property type="entry name" value="Plasmid_toxin/cell-grow_inhib"/>
</dbReference>
<keyword evidence="4" id="KW-0805">Transcription regulation</keyword>